<dbReference type="GO" id="GO:0005829">
    <property type="term" value="C:cytosol"/>
    <property type="evidence" value="ECO:0007669"/>
    <property type="project" value="TreeGrafter"/>
</dbReference>
<reference evidence="6 7" key="1">
    <citation type="submission" date="2020-07" db="EMBL/GenBank/DDBJ databases">
        <title>Genomic Encyclopedia of Type Strains, Phase IV (KMG-V): Genome sequencing to study the core and pangenomes of soil and plant-associated prokaryotes.</title>
        <authorList>
            <person name="Whitman W."/>
        </authorList>
    </citation>
    <scope>NUCLEOTIDE SEQUENCE [LARGE SCALE GENOMIC DNA]</scope>
    <source>
        <strain evidence="6 7">RH2WT43</strain>
    </source>
</reference>
<feature type="domain" description="Thioredoxin" evidence="5">
    <location>
        <begin position="35"/>
        <end position="147"/>
    </location>
</feature>
<evidence type="ECO:0000256" key="2">
    <source>
        <dbReference type="ARBA" id="ARBA00022982"/>
    </source>
</evidence>
<dbReference type="PROSITE" id="PS00194">
    <property type="entry name" value="THIOREDOXIN_1"/>
    <property type="match status" value="1"/>
</dbReference>
<gene>
    <name evidence="6" type="ORF">FHW12_000879</name>
</gene>
<accession>A0A839EZQ9</accession>
<dbReference type="Pfam" id="PF21352">
    <property type="entry name" value="Zn_ribbon_Thio2"/>
    <property type="match status" value="1"/>
</dbReference>
<evidence type="ECO:0000313" key="6">
    <source>
        <dbReference type="EMBL" id="MBA8886688.1"/>
    </source>
</evidence>
<evidence type="ECO:0000313" key="7">
    <source>
        <dbReference type="Proteomes" id="UP000550401"/>
    </source>
</evidence>
<dbReference type="PRINTS" id="PR00421">
    <property type="entry name" value="THIOREDOXIN"/>
</dbReference>
<keyword evidence="6" id="KW-0560">Oxidoreductase</keyword>
<dbReference type="RefSeq" id="WP_182529745.1">
    <property type="nucleotide sequence ID" value="NZ_JACGXL010000001.1"/>
</dbReference>
<dbReference type="AlphaFoldDB" id="A0A839EZQ9"/>
<keyword evidence="4" id="KW-0676">Redox-active center</keyword>
<dbReference type="Gene3D" id="3.40.30.10">
    <property type="entry name" value="Glutaredoxin"/>
    <property type="match status" value="1"/>
</dbReference>
<dbReference type="GO" id="GO:0045454">
    <property type="term" value="P:cell redox homeostasis"/>
    <property type="evidence" value="ECO:0007669"/>
    <property type="project" value="TreeGrafter"/>
</dbReference>
<sequence>MNAVPSLLLSCPHCASMNRVPRDRLAQAPRCGRCHEALFTGAPFALTTATFDVHASRSELPLLVDFWAPWCGPCVSMAPAFAAAAKALEPQLRLAKVDTEAEPALAGRFDIRSIPTLILFAGGRELARQSGAAGTQQIVQWTRANLHT</sequence>
<protein>
    <submittedName>
        <fullName evidence="6">Thioredoxin 2</fullName>
        <ecNumber evidence="6">1.8.1.8</ecNumber>
    </submittedName>
</protein>
<dbReference type="InterPro" id="IPR036249">
    <property type="entry name" value="Thioredoxin-like_sf"/>
</dbReference>
<dbReference type="Pfam" id="PF00085">
    <property type="entry name" value="Thioredoxin"/>
    <property type="match status" value="1"/>
</dbReference>
<dbReference type="PROSITE" id="PS51352">
    <property type="entry name" value="THIOREDOXIN_2"/>
    <property type="match status" value="1"/>
</dbReference>
<dbReference type="GO" id="GO:0047134">
    <property type="term" value="F:protein-disulfide reductase [NAD(P)H] activity"/>
    <property type="evidence" value="ECO:0007669"/>
    <property type="project" value="UniProtKB-EC"/>
</dbReference>
<dbReference type="EMBL" id="JACGXL010000001">
    <property type="protein sequence ID" value="MBA8886688.1"/>
    <property type="molecule type" value="Genomic_DNA"/>
</dbReference>
<keyword evidence="7" id="KW-1185">Reference proteome</keyword>
<evidence type="ECO:0000259" key="5">
    <source>
        <dbReference type="PROSITE" id="PS51352"/>
    </source>
</evidence>
<dbReference type="SUPFAM" id="SSF52833">
    <property type="entry name" value="Thioredoxin-like"/>
    <property type="match status" value="1"/>
</dbReference>
<dbReference type="EC" id="1.8.1.8" evidence="6"/>
<evidence type="ECO:0000256" key="3">
    <source>
        <dbReference type="ARBA" id="ARBA00023157"/>
    </source>
</evidence>
<dbReference type="InterPro" id="IPR017937">
    <property type="entry name" value="Thioredoxin_CS"/>
</dbReference>
<proteinExistence type="predicted"/>
<dbReference type="PANTHER" id="PTHR45663">
    <property type="entry name" value="GEO12009P1"/>
    <property type="match status" value="1"/>
</dbReference>
<evidence type="ECO:0000256" key="4">
    <source>
        <dbReference type="ARBA" id="ARBA00023284"/>
    </source>
</evidence>
<name>A0A839EZQ9_9GAMM</name>
<keyword evidence="2" id="KW-0249">Electron transport</keyword>
<dbReference type="InterPro" id="IPR013766">
    <property type="entry name" value="Thioredoxin_domain"/>
</dbReference>
<dbReference type="PANTHER" id="PTHR45663:SF11">
    <property type="entry name" value="GEO12009P1"/>
    <property type="match status" value="1"/>
</dbReference>
<keyword evidence="3" id="KW-1015">Disulfide bond</keyword>
<dbReference type="Gene3D" id="2.30.30.380">
    <property type="entry name" value="Zn-finger domain of Sec23/24"/>
    <property type="match status" value="1"/>
</dbReference>
<keyword evidence="1" id="KW-0813">Transport</keyword>
<comment type="caution">
    <text evidence="6">The sequence shown here is derived from an EMBL/GenBank/DDBJ whole genome shotgun (WGS) entry which is preliminary data.</text>
</comment>
<dbReference type="Proteomes" id="UP000550401">
    <property type="component" value="Unassembled WGS sequence"/>
</dbReference>
<evidence type="ECO:0000256" key="1">
    <source>
        <dbReference type="ARBA" id="ARBA00022448"/>
    </source>
</evidence>
<dbReference type="InterPro" id="IPR049299">
    <property type="entry name" value="Thio2_N"/>
</dbReference>
<dbReference type="CDD" id="cd02947">
    <property type="entry name" value="TRX_family"/>
    <property type="match status" value="1"/>
</dbReference>
<organism evidence="6 7">
    <name type="scientific">Dokdonella fugitiva</name>
    <dbReference type="NCBI Taxonomy" id="328517"/>
    <lineage>
        <taxon>Bacteria</taxon>
        <taxon>Pseudomonadati</taxon>
        <taxon>Pseudomonadota</taxon>
        <taxon>Gammaproteobacteria</taxon>
        <taxon>Lysobacterales</taxon>
        <taxon>Rhodanobacteraceae</taxon>
        <taxon>Dokdonella</taxon>
    </lineage>
</organism>
<dbReference type="NCBIfam" id="NF008229">
    <property type="entry name" value="PRK10996.1"/>
    <property type="match status" value="1"/>
</dbReference>